<dbReference type="AlphaFoldDB" id="A0A3N0Y898"/>
<evidence type="ECO:0000313" key="2">
    <source>
        <dbReference type="Proteomes" id="UP000281406"/>
    </source>
</evidence>
<dbReference type="Proteomes" id="UP000281406">
    <property type="component" value="Unassembled WGS sequence"/>
</dbReference>
<gene>
    <name evidence="1" type="ORF">DPX16_19497</name>
</gene>
<reference evidence="1 2" key="1">
    <citation type="submission" date="2018-10" db="EMBL/GenBank/DDBJ databases">
        <title>Genome assembly for a Yunnan-Guizhou Plateau 3E fish, Anabarilius grahami (Regan), and its evolutionary and genetic applications.</title>
        <authorList>
            <person name="Jiang W."/>
        </authorList>
    </citation>
    <scope>NUCLEOTIDE SEQUENCE [LARGE SCALE GENOMIC DNA]</scope>
    <source>
        <strain evidence="1">AG-KIZ</strain>
        <tissue evidence="1">Muscle</tissue>
    </source>
</reference>
<accession>A0A3N0Y898</accession>
<protein>
    <submittedName>
        <fullName evidence="1">Uncharacterized protein</fullName>
    </submittedName>
</protein>
<comment type="caution">
    <text evidence="1">The sequence shown here is derived from an EMBL/GenBank/DDBJ whole genome shotgun (WGS) entry which is preliminary data.</text>
</comment>
<proteinExistence type="predicted"/>
<evidence type="ECO:0000313" key="1">
    <source>
        <dbReference type="EMBL" id="ROL42050.1"/>
    </source>
</evidence>
<sequence>MAAVVVGNGEQVWSVVALVDYSNTERAYLISIPETEPGRYAAWTRSPGCMRTSRAASPEFHQLRELVAEYQIESRCVNTILVWKSVNTLELEIAGDRLSTHTQETGDTEGRRHAGYSAADLCNDEVQVAVISILVIECVVIGGRWSLPCL</sequence>
<name>A0A3N0Y898_ANAGA</name>
<keyword evidence="2" id="KW-1185">Reference proteome</keyword>
<organism evidence="1 2">
    <name type="scientific">Anabarilius grahami</name>
    <name type="common">Kanglang fish</name>
    <name type="synonym">Barilius grahami</name>
    <dbReference type="NCBI Taxonomy" id="495550"/>
    <lineage>
        <taxon>Eukaryota</taxon>
        <taxon>Metazoa</taxon>
        <taxon>Chordata</taxon>
        <taxon>Craniata</taxon>
        <taxon>Vertebrata</taxon>
        <taxon>Euteleostomi</taxon>
        <taxon>Actinopterygii</taxon>
        <taxon>Neopterygii</taxon>
        <taxon>Teleostei</taxon>
        <taxon>Ostariophysi</taxon>
        <taxon>Cypriniformes</taxon>
        <taxon>Xenocyprididae</taxon>
        <taxon>Xenocypridinae</taxon>
        <taxon>Xenocypridinae incertae sedis</taxon>
        <taxon>Anabarilius</taxon>
    </lineage>
</organism>
<dbReference type="EMBL" id="RJVU01050431">
    <property type="protein sequence ID" value="ROL42050.1"/>
    <property type="molecule type" value="Genomic_DNA"/>
</dbReference>